<feature type="non-terminal residue" evidence="1">
    <location>
        <position position="38"/>
    </location>
</feature>
<reference evidence="1" key="1">
    <citation type="submission" date="2020-02" db="EMBL/GenBank/DDBJ databases">
        <authorList>
            <person name="Meier V. D."/>
        </authorList>
    </citation>
    <scope>NUCLEOTIDE SEQUENCE</scope>
    <source>
        <strain evidence="1">AVDCRST_MAG44</strain>
    </source>
</reference>
<sequence length="38" mass="4089">CCCSCSRTAPGHTPTHISATVLPRRSACRRTRSWSGNA</sequence>
<gene>
    <name evidence="1" type="ORF">AVDCRST_MAG44-613</name>
</gene>
<dbReference type="AlphaFoldDB" id="A0A6J4SGR2"/>
<protein>
    <submittedName>
        <fullName evidence="1">Uncharacterized protein</fullName>
    </submittedName>
</protein>
<evidence type="ECO:0000313" key="1">
    <source>
        <dbReference type="EMBL" id="CAA9498539.1"/>
    </source>
</evidence>
<proteinExistence type="predicted"/>
<dbReference type="EMBL" id="CADCVY010000047">
    <property type="protein sequence ID" value="CAA9498539.1"/>
    <property type="molecule type" value="Genomic_DNA"/>
</dbReference>
<feature type="non-terminal residue" evidence="1">
    <location>
        <position position="1"/>
    </location>
</feature>
<name>A0A6J4SGR2_9SPHN</name>
<accession>A0A6J4SGR2</accession>
<organism evidence="1">
    <name type="scientific">uncultured Sphingomonas sp</name>
    <dbReference type="NCBI Taxonomy" id="158754"/>
    <lineage>
        <taxon>Bacteria</taxon>
        <taxon>Pseudomonadati</taxon>
        <taxon>Pseudomonadota</taxon>
        <taxon>Alphaproteobacteria</taxon>
        <taxon>Sphingomonadales</taxon>
        <taxon>Sphingomonadaceae</taxon>
        <taxon>Sphingomonas</taxon>
        <taxon>environmental samples</taxon>
    </lineage>
</organism>